<evidence type="ECO:0000256" key="2">
    <source>
        <dbReference type="ARBA" id="ARBA00009347"/>
    </source>
</evidence>
<dbReference type="InterPro" id="IPR037069">
    <property type="entry name" value="AcylCoA_DH/ox_N_sf"/>
</dbReference>
<keyword evidence="3 5" id="KW-0285">Flavoprotein</keyword>
<feature type="domain" description="Acyl-CoA dehydrogenase/oxidase C-terminal" evidence="6">
    <location>
        <begin position="239"/>
        <end position="387"/>
    </location>
</feature>
<keyword evidence="10" id="KW-1185">Reference proteome</keyword>
<dbReference type="PIRSF" id="PIRSF016578">
    <property type="entry name" value="HsaA"/>
    <property type="match status" value="1"/>
</dbReference>
<proteinExistence type="inferred from homology"/>
<dbReference type="InterPro" id="IPR006091">
    <property type="entry name" value="Acyl-CoA_Oxase/DH_mid-dom"/>
</dbReference>
<dbReference type="PANTHER" id="PTHR43884">
    <property type="entry name" value="ACYL-COA DEHYDROGENASE"/>
    <property type="match status" value="1"/>
</dbReference>
<feature type="domain" description="Acyl-CoA dehydrogenase/oxidase N-terminal" evidence="8">
    <location>
        <begin position="13"/>
        <end position="124"/>
    </location>
</feature>
<dbReference type="Proteomes" id="UP000242957">
    <property type="component" value="Unassembled WGS sequence"/>
</dbReference>
<keyword evidence="5" id="KW-0560">Oxidoreductase</keyword>
<dbReference type="STRING" id="198616.SAMN05216193_101474"/>
<dbReference type="RefSeq" id="WP_084313207.1">
    <property type="nucleotide sequence ID" value="NZ_FNIJ01000001.1"/>
</dbReference>
<accession>A0A1G9ZEY9</accession>
<dbReference type="PANTHER" id="PTHR43884:SF12">
    <property type="entry name" value="ISOVALERYL-COA DEHYDROGENASE, MITOCHONDRIAL-RELATED"/>
    <property type="match status" value="1"/>
</dbReference>
<dbReference type="Gene3D" id="1.10.540.10">
    <property type="entry name" value="Acyl-CoA dehydrogenase/oxidase, N-terminal domain"/>
    <property type="match status" value="1"/>
</dbReference>
<name>A0A1G9ZEY9_9PSED</name>
<dbReference type="GO" id="GO:0003995">
    <property type="term" value="F:acyl-CoA dehydrogenase activity"/>
    <property type="evidence" value="ECO:0007669"/>
    <property type="project" value="TreeGrafter"/>
</dbReference>
<dbReference type="InterPro" id="IPR046373">
    <property type="entry name" value="Acyl-CoA_Oxase/DH_mid-dom_sf"/>
</dbReference>
<comment type="cofactor">
    <cofactor evidence="1 5">
        <name>FAD</name>
        <dbReference type="ChEBI" id="CHEBI:57692"/>
    </cofactor>
</comment>
<evidence type="ECO:0000256" key="3">
    <source>
        <dbReference type="ARBA" id="ARBA00022630"/>
    </source>
</evidence>
<dbReference type="SUPFAM" id="SSF47203">
    <property type="entry name" value="Acyl-CoA dehydrogenase C-terminal domain-like"/>
    <property type="match status" value="1"/>
</dbReference>
<dbReference type="GO" id="GO:0050660">
    <property type="term" value="F:flavin adenine dinucleotide binding"/>
    <property type="evidence" value="ECO:0007669"/>
    <property type="project" value="InterPro"/>
</dbReference>
<evidence type="ECO:0000259" key="7">
    <source>
        <dbReference type="Pfam" id="PF02770"/>
    </source>
</evidence>
<dbReference type="InterPro" id="IPR036250">
    <property type="entry name" value="AcylCo_DH-like_C"/>
</dbReference>
<dbReference type="Gene3D" id="2.40.110.10">
    <property type="entry name" value="Butyryl-CoA Dehydrogenase, subunit A, domain 2"/>
    <property type="match status" value="1"/>
</dbReference>
<dbReference type="CDD" id="cd00567">
    <property type="entry name" value="ACAD"/>
    <property type="match status" value="1"/>
</dbReference>
<dbReference type="SUPFAM" id="SSF56645">
    <property type="entry name" value="Acyl-CoA dehydrogenase NM domain-like"/>
    <property type="match status" value="1"/>
</dbReference>
<dbReference type="EMBL" id="FNIJ01000001">
    <property type="protein sequence ID" value="SDN19551.1"/>
    <property type="molecule type" value="Genomic_DNA"/>
</dbReference>
<evidence type="ECO:0000259" key="8">
    <source>
        <dbReference type="Pfam" id="PF02771"/>
    </source>
</evidence>
<dbReference type="Pfam" id="PF02770">
    <property type="entry name" value="Acyl-CoA_dh_M"/>
    <property type="match status" value="1"/>
</dbReference>
<evidence type="ECO:0000313" key="10">
    <source>
        <dbReference type="Proteomes" id="UP000242957"/>
    </source>
</evidence>
<comment type="similarity">
    <text evidence="2 5">Belongs to the acyl-CoA dehydrogenase family.</text>
</comment>
<evidence type="ECO:0000256" key="4">
    <source>
        <dbReference type="ARBA" id="ARBA00022827"/>
    </source>
</evidence>
<dbReference type="AlphaFoldDB" id="A0A1G9ZEY9"/>
<feature type="domain" description="Acyl-CoA oxidase/dehydrogenase middle" evidence="7">
    <location>
        <begin position="129"/>
        <end position="225"/>
    </location>
</feature>
<dbReference type="InterPro" id="IPR009100">
    <property type="entry name" value="AcylCoA_DH/oxidase_NM_dom_sf"/>
</dbReference>
<protein>
    <submittedName>
        <fullName evidence="9">Acyl-CoA dehydrogenase</fullName>
    </submittedName>
</protein>
<dbReference type="Pfam" id="PF00441">
    <property type="entry name" value="Acyl-CoA_dh_1"/>
    <property type="match status" value="1"/>
</dbReference>
<dbReference type="Pfam" id="PF02771">
    <property type="entry name" value="Acyl-CoA_dh_N"/>
    <property type="match status" value="1"/>
</dbReference>
<dbReference type="OrthoDB" id="9769473at2"/>
<dbReference type="InterPro" id="IPR013786">
    <property type="entry name" value="AcylCoA_DH/ox_N"/>
</dbReference>
<evidence type="ECO:0000259" key="6">
    <source>
        <dbReference type="Pfam" id="PF00441"/>
    </source>
</evidence>
<evidence type="ECO:0000256" key="5">
    <source>
        <dbReference type="RuleBase" id="RU362125"/>
    </source>
</evidence>
<gene>
    <name evidence="9" type="ORF">SAMN05216193_101474</name>
</gene>
<organism evidence="9 10">
    <name type="scientific">Pseudomonas jinjuensis</name>
    <dbReference type="NCBI Taxonomy" id="198616"/>
    <lineage>
        <taxon>Bacteria</taxon>
        <taxon>Pseudomonadati</taxon>
        <taxon>Pseudomonadota</taxon>
        <taxon>Gammaproteobacteria</taxon>
        <taxon>Pseudomonadales</taxon>
        <taxon>Pseudomonadaceae</taxon>
        <taxon>Pseudomonas</taxon>
    </lineage>
</organism>
<dbReference type="FunFam" id="1.20.140.10:FF:000012">
    <property type="entry name" value="Acyl-CoA dehydrogenase fadE12"/>
    <property type="match status" value="1"/>
</dbReference>
<reference evidence="10" key="1">
    <citation type="submission" date="2016-10" db="EMBL/GenBank/DDBJ databases">
        <authorList>
            <person name="Varghese N."/>
            <person name="Submissions S."/>
        </authorList>
    </citation>
    <scope>NUCLEOTIDE SEQUENCE [LARGE SCALE GENOMIC DNA]</scope>
    <source>
        <strain evidence="10">JCM 21621</strain>
    </source>
</reference>
<dbReference type="Gene3D" id="1.20.140.10">
    <property type="entry name" value="Butyryl-CoA Dehydrogenase, subunit A, domain 3"/>
    <property type="match status" value="1"/>
</dbReference>
<evidence type="ECO:0000256" key="1">
    <source>
        <dbReference type="ARBA" id="ARBA00001974"/>
    </source>
</evidence>
<sequence>MSQLLSLSANLTPGHGEIREAILKICERFAADYWLEKDRVGGFPVELHQALAQDGWLGICIPQAYGGSGLGITEATVMMQAIAESGAGMSGASAVHMNIFGLNPVVVFGSEEQKQRMLPPLIAGRERTCFAVTEPDTGLDTTRLKTRAVRDGDHYVLSGVKTFISTAGVAEKMLILARTTPLEEVKNRTEGLSLFYTDFDRSCIEVCEIDKMGRKAIDTNQVFIDGLRVPVADRIGEEDQGFRYILHGMNAERILIAGEAVGLGRAALARASQYALEREVFDRPIGKNQAIQHPLAKCWMELEAANLMTFHAAARFDRDEECGTEANAAKYLAAEAGFNACETAVMTHGGYGYAKEYHVERYLREALIPRIAPVSREMILCFIAEKVLGLPKSY</sequence>
<keyword evidence="4 5" id="KW-0274">FAD</keyword>
<evidence type="ECO:0000313" key="9">
    <source>
        <dbReference type="EMBL" id="SDN19551.1"/>
    </source>
</evidence>
<dbReference type="InterPro" id="IPR009075">
    <property type="entry name" value="AcylCo_DH/oxidase_C"/>
</dbReference>